<reference evidence="1" key="1">
    <citation type="submission" date="2023-06" db="EMBL/GenBank/DDBJ databases">
        <title>Genome-scale phylogeny and comparative genomics of the fungal order Sordariales.</title>
        <authorList>
            <consortium name="Lawrence Berkeley National Laboratory"/>
            <person name="Hensen N."/>
            <person name="Bonometti L."/>
            <person name="Westerberg I."/>
            <person name="Brannstrom I.O."/>
            <person name="Guillou S."/>
            <person name="Cros-Aarteil S."/>
            <person name="Calhoun S."/>
            <person name="Haridas S."/>
            <person name="Kuo A."/>
            <person name="Mondo S."/>
            <person name="Pangilinan J."/>
            <person name="Riley R."/>
            <person name="Labutti K."/>
            <person name="Andreopoulos B."/>
            <person name="Lipzen A."/>
            <person name="Chen C."/>
            <person name="Yanf M."/>
            <person name="Daum C."/>
            <person name="Ng V."/>
            <person name="Clum A."/>
            <person name="Steindorff A."/>
            <person name="Ohm R."/>
            <person name="Martin F."/>
            <person name="Silar P."/>
            <person name="Natvig D."/>
            <person name="Lalanne C."/>
            <person name="Gautier V."/>
            <person name="Ament-Velasquez S.L."/>
            <person name="Kruys A."/>
            <person name="Hutchinson M.I."/>
            <person name="Powell A.J."/>
            <person name="Barry K."/>
            <person name="Miller A.N."/>
            <person name="Grigoriev I.V."/>
            <person name="Debuchy R."/>
            <person name="Gladieux P."/>
            <person name="Thoren M.H."/>
            <person name="Johannesson H."/>
        </authorList>
    </citation>
    <scope>NUCLEOTIDE SEQUENCE</scope>
    <source>
        <strain evidence="1">SMH2532-1</strain>
    </source>
</reference>
<organism evidence="1 2">
    <name type="scientific">Cercophora newfieldiana</name>
    <dbReference type="NCBI Taxonomy" id="92897"/>
    <lineage>
        <taxon>Eukaryota</taxon>
        <taxon>Fungi</taxon>
        <taxon>Dikarya</taxon>
        <taxon>Ascomycota</taxon>
        <taxon>Pezizomycotina</taxon>
        <taxon>Sordariomycetes</taxon>
        <taxon>Sordariomycetidae</taxon>
        <taxon>Sordariales</taxon>
        <taxon>Lasiosphaeriaceae</taxon>
        <taxon>Cercophora</taxon>
    </lineage>
</organism>
<evidence type="ECO:0000313" key="1">
    <source>
        <dbReference type="EMBL" id="KAK0656829.1"/>
    </source>
</evidence>
<dbReference type="EMBL" id="JAULSV010000001">
    <property type="protein sequence ID" value="KAK0656829.1"/>
    <property type="molecule type" value="Genomic_DNA"/>
</dbReference>
<accession>A0AA39YQK7</accession>
<gene>
    <name evidence="1" type="ORF">B0T16DRAFT_46912</name>
</gene>
<proteinExistence type="predicted"/>
<comment type="caution">
    <text evidence="1">The sequence shown here is derived from an EMBL/GenBank/DDBJ whole genome shotgun (WGS) entry which is preliminary data.</text>
</comment>
<dbReference type="AlphaFoldDB" id="A0AA39YQK7"/>
<sequence length="240" mass="26397">MAPPFRSLVSFPAKIVYPPLTMPSPRSTRAVHCSDDSSLEVPLQRDRRALKVRGRLERRLVLSFFILPSSSPGIVCTVGTVHVATASTLLPPWDFSRGVLLLATYFSWSSPIRGGSWLPAHDMFTCRPGRPSPSRCRTASALAYPIWKPVPAASVRGSGARQDERGRSSSAPKTFRHPLSLCIDQSSLCLERCGAENSGERPEAAPPCSPPRPPRLPLSILFGSVWLQVWEELEKGMIRL</sequence>
<keyword evidence="2" id="KW-1185">Reference proteome</keyword>
<dbReference type="Proteomes" id="UP001174936">
    <property type="component" value="Unassembled WGS sequence"/>
</dbReference>
<protein>
    <submittedName>
        <fullName evidence="1">Uncharacterized protein</fullName>
    </submittedName>
</protein>
<name>A0AA39YQK7_9PEZI</name>
<evidence type="ECO:0000313" key="2">
    <source>
        <dbReference type="Proteomes" id="UP001174936"/>
    </source>
</evidence>